<evidence type="ECO:0000313" key="3">
    <source>
        <dbReference type="EMBL" id="QAZ68471.1"/>
    </source>
</evidence>
<feature type="chain" id="PRO_5021008204" evidence="1">
    <location>
        <begin position="24"/>
        <end position="527"/>
    </location>
</feature>
<reference evidence="3 4" key="1">
    <citation type="submission" date="2018-02" db="EMBL/GenBank/DDBJ databases">
        <title>Genome sequence of Desulfovibrio carbinolicus DSM 3852.</title>
        <authorList>
            <person name="Wilbanks E."/>
            <person name="Skennerton C.T."/>
            <person name="Orphan V.J."/>
        </authorList>
    </citation>
    <scope>NUCLEOTIDE SEQUENCE [LARGE SCALE GENOMIC DNA]</scope>
    <source>
        <strain evidence="3 4">DSM 3852</strain>
    </source>
</reference>
<dbReference type="GO" id="GO:0015833">
    <property type="term" value="P:peptide transport"/>
    <property type="evidence" value="ECO:0007669"/>
    <property type="project" value="TreeGrafter"/>
</dbReference>
<dbReference type="InterPro" id="IPR039424">
    <property type="entry name" value="SBP_5"/>
</dbReference>
<gene>
    <name evidence="3" type="primary">nikA</name>
    <name evidence="3" type="ORF">C3Y92_15040</name>
</gene>
<dbReference type="GO" id="GO:0043190">
    <property type="term" value="C:ATP-binding cassette (ABC) transporter complex"/>
    <property type="evidence" value="ECO:0007669"/>
    <property type="project" value="InterPro"/>
</dbReference>
<dbReference type="RefSeq" id="WP_129353940.1">
    <property type="nucleotide sequence ID" value="NZ_CP026538.1"/>
</dbReference>
<dbReference type="OrthoDB" id="5469165at2"/>
<protein>
    <submittedName>
        <fullName evidence="3">Nickel ABC transporter, nickel/metallophore periplasmic binding protein</fullName>
    </submittedName>
</protein>
<dbReference type="InterPro" id="IPR000914">
    <property type="entry name" value="SBP_5_dom"/>
</dbReference>
<dbReference type="NCBIfam" id="TIGR02294">
    <property type="entry name" value="nickel_nikA"/>
    <property type="match status" value="1"/>
</dbReference>
<feature type="signal peptide" evidence="1">
    <location>
        <begin position="1"/>
        <end position="23"/>
    </location>
</feature>
<dbReference type="InterPro" id="IPR011980">
    <property type="entry name" value="CntA-like"/>
</dbReference>
<evidence type="ECO:0000256" key="1">
    <source>
        <dbReference type="SAM" id="SignalP"/>
    </source>
</evidence>
<dbReference type="AlphaFoldDB" id="A0A4P6HMP4"/>
<keyword evidence="1" id="KW-0732">Signal</keyword>
<keyword evidence="4" id="KW-1185">Reference proteome</keyword>
<dbReference type="GO" id="GO:0015675">
    <property type="term" value="P:nickel cation transport"/>
    <property type="evidence" value="ECO:0007669"/>
    <property type="project" value="InterPro"/>
</dbReference>
<proteinExistence type="predicted"/>
<feature type="domain" description="Solute-binding protein family 5" evidence="2">
    <location>
        <begin position="67"/>
        <end position="443"/>
    </location>
</feature>
<name>A0A4P6HMP4_9BACT</name>
<dbReference type="GO" id="GO:0016151">
    <property type="term" value="F:nickel cation binding"/>
    <property type="evidence" value="ECO:0007669"/>
    <property type="project" value="InterPro"/>
</dbReference>
<dbReference type="EMBL" id="CP026538">
    <property type="protein sequence ID" value="QAZ68471.1"/>
    <property type="molecule type" value="Genomic_DNA"/>
</dbReference>
<dbReference type="GO" id="GO:0030288">
    <property type="term" value="C:outer membrane-bounded periplasmic space"/>
    <property type="evidence" value="ECO:0007669"/>
    <property type="project" value="UniProtKB-ARBA"/>
</dbReference>
<dbReference type="Proteomes" id="UP000293296">
    <property type="component" value="Chromosome"/>
</dbReference>
<dbReference type="Gene3D" id="3.40.190.10">
    <property type="entry name" value="Periplasmic binding protein-like II"/>
    <property type="match status" value="1"/>
</dbReference>
<dbReference type="Gene3D" id="3.10.105.10">
    <property type="entry name" value="Dipeptide-binding Protein, Domain 3"/>
    <property type="match status" value="1"/>
</dbReference>
<organism evidence="3 4">
    <name type="scientific">Solidesulfovibrio carbinolicus</name>
    <dbReference type="NCBI Taxonomy" id="296842"/>
    <lineage>
        <taxon>Bacteria</taxon>
        <taxon>Pseudomonadati</taxon>
        <taxon>Thermodesulfobacteriota</taxon>
        <taxon>Desulfovibrionia</taxon>
        <taxon>Desulfovibrionales</taxon>
        <taxon>Desulfovibrionaceae</taxon>
        <taxon>Solidesulfovibrio</taxon>
    </lineage>
</organism>
<dbReference type="GO" id="GO:1904680">
    <property type="term" value="F:peptide transmembrane transporter activity"/>
    <property type="evidence" value="ECO:0007669"/>
    <property type="project" value="TreeGrafter"/>
</dbReference>
<dbReference type="GO" id="GO:0020037">
    <property type="term" value="F:heme binding"/>
    <property type="evidence" value="ECO:0007669"/>
    <property type="project" value="InterPro"/>
</dbReference>
<dbReference type="Pfam" id="PF00496">
    <property type="entry name" value="SBP_bac_5"/>
    <property type="match status" value="1"/>
</dbReference>
<dbReference type="CDD" id="cd08489">
    <property type="entry name" value="PBP2_NikA"/>
    <property type="match status" value="1"/>
</dbReference>
<dbReference type="SUPFAM" id="SSF53850">
    <property type="entry name" value="Periplasmic binding protein-like II"/>
    <property type="match status" value="1"/>
</dbReference>
<dbReference type="PIRSF" id="PIRSF002741">
    <property type="entry name" value="MppA"/>
    <property type="match status" value="1"/>
</dbReference>
<evidence type="ECO:0000259" key="2">
    <source>
        <dbReference type="Pfam" id="PF00496"/>
    </source>
</evidence>
<dbReference type="PANTHER" id="PTHR30290">
    <property type="entry name" value="PERIPLASMIC BINDING COMPONENT OF ABC TRANSPORTER"/>
    <property type="match status" value="1"/>
</dbReference>
<dbReference type="KEGG" id="dcb:C3Y92_15040"/>
<sequence length="527" mass="57969">MTIFFRTLALALLLAVPAAPALAGGNELVFSWQSNCGPLNPHLYSPNQMYAQNMLYEPLVRYDAGGKIVPWLAERWDISPDGRTYTFHLRQGVTFSDGTPFDAAAVKANFEAVRKNLPRHKWLELINQLDVLEAPDPGTFVMKLKGPYYPTLQELSLIRPLRFASPAVFPDDGDTSKGIKKAVGTGPWLLAETKLGEYDLFTRNDKYWGKKPALERVRVKVITDPNARLTAYETGDVDLIYGSGGHASGQIGMDAFKLLAADKANVTGISGPLGTRALCLNSGRGPTRDLAVRQAVAHAVDKAALVKGVFLDVEKPADTLFASDIPYCDLKLPPFAFDRAKAEKLLDDAGWKLPKGATVRQKDGKELEIDFCFIGNDALQKFIAELMQGELAKIGMRIRLVGEENDAFGKRQHDGEFGIIFNDTSGPPYEPHAVVGSMRSPSHADYQAQVGLPMKADIDAKITQVLTTTDEGTRAALYKDILTTLHEQAVYLPLTNMTNIVVHRQDVTAPGFMPTKYEIPFEGMTKR</sequence>
<evidence type="ECO:0000313" key="4">
    <source>
        <dbReference type="Proteomes" id="UP000293296"/>
    </source>
</evidence>
<dbReference type="PANTHER" id="PTHR30290:SF37">
    <property type="entry name" value="NICKEL-BINDING PERIPLASMIC PROTEIN"/>
    <property type="match status" value="1"/>
</dbReference>
<dbReference type="InterPro" id="IPR030678">
    <property type="entry name" value="Peptide/Ni-bd"/>
</dbReference>
<accession>A0A4P6HMP4</accession>